<accession>A0ABQ9GSI0</accession>
<dbReference type="Proteomes" id="UP001159363">
    <property type="component" value="Chromosome 8"/>
</dbReference>
<proteinExistence type="predicted"/>
<organism evidence="2 3">
    <name type="scientific">Dryococelus australis</name>
    <dbReference type="NCBI Taxonomy" id="614101"/>
    <lineage>
        <taxon>Eukaryota</taxon>
        <taxon>Metazoa</taxon>
        <taxon>Ecdysozoa</taxon>
        <taxon>Arthropoda</taxon>
        <taxon>Hexapoda</taxon>
        <taxon>Insecta</taxon>
        <taxon>Pterygota</taxon>
        <taxon>Neoptera</taxon>
        <taxon>Polyneoptera</taxon>
        <taxon>Phasmatodea</taxon>
        <taxon>Verophasmatodea</taxon>
        <taxon>Anareolatae</taxon>
        <taxon>Phasmatidae</taxon>
        <taxon>Eurycanthinae</taxon>
        <taxon>Dryococelus</taxon>
    </lineage>
</organism>
<feature type="region of interest" description="Disordered" evidence="1">
    <location>
        <begin position="683"/>
        <end position="707"/>
    </location>
</feature>
<comment type="caution">
    <text evidence="2">The sequence shown here is derived from an EMBL/GenBank/DDBJ whole genome shotgun (WGS) entry which is preliminary data.</text>
</comment>
<evidence type="ECO:0000313" key="3">
    <source>
        <dbReference type="Proteomes" id="UP001159363"/>
    </source>
</evidence>
<evidence type="ECO:0000313" key="2">
    <source>
        <dbReference type="EMBL" id="KAJ8874972.1"/>
    </source>
</evidence>
<keyword evidence="3" id="KW-1185">Reference proteome</keyword>
<reference evidence="2 3" key="1">
    <citation type="submission" date="2023-02" db="EMBL/GenBank/DDBJ databases">
        <title>LHISI_Scaffold_Assembly.</title>
        <authorList>
            <person name="Stuart O.P."/>
            <person name="Cleave R."/>
            <person name="Magrath M.J.L."/>
            <person name="Mikheyev A.S."/>
        </authorList>
    </citation>
    <scope>NUCLEOTIDE SEQUENCE [LARGE SCALE GENOMIC DNA]</scope>
    <source>
        <strain evidence="2">Daus_M_001</strain>
        <tissue evidence="2">Leg muscle</tissue>
    </source>
</reference>
<protein>
    <submittedName>
        <fullName evidence="2">Uncharacterized protein</fullName>
    </submittedName>
</protein>
<gene>
    <name evidence="2" type="ORF">PR048_022862</name>
</gene>
<feature type="region of interest" description="Disordered" evidence="1">
    <location>
        <begin position="297"/>
        <end position="318"/>
    </location>
</feature>
<dbReference type="EMBL" id="JARBHB010000009">
    <property type="protein sequence ID" value="KAJ8874972.1"/>
    <property type="molecule type" value="Genomic_DNA"/>
</dbReference>
<evidence type="ECO:0000256" key="1">
    <source>
        <dbReference type="SAM" id="MobiDB-lite"/>
    </source>
</evidence>
<name>A0ABQ9GSI0_9NEOP</name>
<sequence>MDPSTFIAFIAGLKKIIHVRCVDHDTNNNIQRQRMGEKTHGQTYRTPFPCWELGLRRRLVDITEMVVVHDGAASRVAHSRLDGWLYTVPGASTDRRTNKVMRPTEILILRKAEDYTTCIQVDLKQGFQKCSFYREQFIPMYVELFYSYNIQKQVSDTGDTNTHAYRLVALTCKACSGSASALQYANYMSNSGMLLHAMKARGLNYCWTSTIPEARLYTMKHVKNKITTHFLRQTDTATVAAVSLRLEWPLVVGNGSKHRLWTSVWAPDIATSVAHTPRRRLFARWFVLWVQRRNPRNAPATRDLRPPPTPTRDLRGNAPRIPLKSRELLRRGVRLPTRGRGGIAARSLASSPRRTGFRLLAESLPDIRVSGSYGRLLALVSGFSRASPVPPPPPLHSDIARYTPTSTSSALKNIRAAQYSVTTVNTARIARRSDEALGFRVSVARIAPSLLDLGRAEQIAVLKRDSHRYEETEHGPRWLSDQHARLPPRRTGFKWESCRTMPLVGGFSRGYPVSPAPLVRRRSIFTSDTLIGSQDLAVKSRPNLFTHSLYKQSGFSLVGRKNNLIRPLARYWLEGDKAKGAVQVGAGVRERDGRTSVHIFPRGFAKSKDRLEEKQCLRRVFHPLIPNDIPFEFRRLHFPLNARFAMTANKSQGTLASHQGEPGPIPGWVNGFSQARIVPGSAGILGGSPALPPPPPPHSGAAPYSLQSPSSALKTSLLGATRISSLIFHHCSQNI</sequence>